<dbReference type="AlphaFoldDB" id="A0A6M3JYK8"/>
<name>A0A6M3JYK8_9ZZZZ</name>
<gene>
    <name evidence="1" type="ORF">MM415A01885_0001</name>
</gene>
<accession>A0A6M3JYK8</accession>
<sequence>MFFITVTIQAEGEKKSIYLLKEEVLRVASQHNCSCRVDLGNNKGVQESVSADFQSVVEVSPGDIVDLTLTGDEKYELLVQKEEEDKRSES</sequence>
<dbReference type="EMBL" id="MT142134">
    <property type="protein sequence ID" value="QJA74994.1"/>
    <property type="molecule type" value="Genomic_DNA"/>
</dbReference>
<reference evidence="1" key="1">
    <citation type="submission" date="2020-03" db="EMBL/GenBank/DDBJ databases">
        <title>The deep terrestrial virosphere.</title>
        <authorList>
            <person name="Holmfeldt K."/>
            <person name="Nilsson E."/>
            <person name="Simone D."/>
            <person name="Lopez-Fernandez M."/>
            <person name="Wu X."/>
            <person name="de Brujin I."/>
            <person name="Lundin D."/>
            <person name="Andersson A."/>
            <person name="Bertilsson S."/>
            <person name="Dopson M."/>
        </authorList>
    </citation>
    <scope>NUCLEOTIDE SEQUENCE</scope>
    <source>
        <strain evidence="1">MM415A01885</strain>
    </source>
</reference>
<organism evidence="1">
    <name type="scientific">viral metagenome</name>
    <dbReference type="NCBI Taxonomy" id="1070528"/>
    <lineage>
        <taxon>unclassified sequences</taxon>
        <taxon>metagenomes</taxon>
        <taxon>organismal metagenomes</taxon>
    </lineage>
</organism>
<evidence type="ECO:0000313" key="1">
    <source>
        <dbReference type="EMBL" id="QJA74994.1"/>
    </source>
</evidence>
<proteinExistence type="predicted"/>
<protein>
    <submittedName>
        <fullName evidence="1">Uncharacterized protein</fullName>
    </submittedName>
</protein>